<dbReference type="Proteomes" id="UP001295423">
    <property type="component" value="Unassembled WGS sequence"/>
</dbReference>
<keyword evidence="4" id="KW-1185">Reference proteome</keyword>
<protein>
    <submittedName>
        <fullName evidence="3">Uncharacterized protein</fullName>
    </submittedName>
</protein>
<sequence length="452" mass="50882">MKNQRSNLLLAAICLTIESASAFQSSRPGRVVRGSASTMFAEDPDSSAPKKKASGKKNATTKKASHAAAEPSEDSPYLGPEVETPDAFQFDLTGGRPGAIIETEEQLMEKAKIFEEIESGERDYPDWFNKYGTLEEEILAEYDIDDPDAIDASTLGSYDITDLQAKLDYEWDPDVDEDPNIIRDTTGFLEETEKDEEGVEVGYDPMFGPSNPVDTRTKLGAAESYMINEKTRDPKMVTPQFYEGDPEIAFNEDFVKFRKSLEVIETYTDEFLPDMVVPRHVATWVGYPEKLSYPKKKYTNNRFTKEGDLTNFDAMTPFRARQRATELARAKNAEWLPDGVSQAWHKSERQIYEDIGTLVGSFRKGEIDEDVKELIQPALKVLGSCAELLSIENETVFRFHYHGLMKNKHGMAAWTETLIRDCGVEVTGVVFETGFRKRDPAYDGGDPYYGLS</sequence>
<feature type="region of interest" description="Disordered" evidence="1">
    <location>
        <begin position="23"/>
        <end position="94"/>
    </location>
</feature>
<organism evidence="3 4">
    <name type="scientific">Cylindrotheca closterium</name>
    <dbReference type="NCBI Taxonomy" id="2856"/>
    <lineage>
        <taxon>Eukaryota</taxon>
        <taxon>Sar</taxon>
        <taxon>Stramenopiles</taxon>
        <taxon>Ochrophyta</taxon>
        <taxon>Bacillariophyta</taxon>
        <taxon>Bacillariophyceae</taxon>
        <taxon>Bacillariophycidae</taxon>
        <taxon>Bacillariales</taxon>
        <taxon>Bacillariaceae</taxon>
        <taxon>Cylindrotheca</taxon>
    </lineage>
</organism>
<proteinExistence type="predicted"/>
<reference evidence="3" key="1">
    <citation type="submission" date="2023-08" db="EMBL/GenBank/DDBJ databases">
        <authorList>
            <person name="Audoor S."/>
            <person name="Bilcke G."/>
        </authorList>
    </citation>
    <scope>NUCLEOTIDE SEQUENCE</scope>
</reference>
<evidence type="ECO:0000256" key="1">
    <source>
        <dbReference type="SAM" id="MobiDB-lite"/>
    </source>
</evidence>
<evidence type="ECO:0000313" key="4">
    <source>
        <dbReference type="Proteomes" id="UP001295423"/>
    </source>
</evidence>
<dbReference type="EMBL" id="CAKOGP040001881">
    <property type="protein sequence ID" value="CAJ1955191.1"/>
    <property type="molecule type" value="Genomic_DNA"/>
</dbReference>
<name>A0AAD2FX73_9STRA</name>
<accession>A0AAD2FX73</accession>
<gene>
    <name evidence="3" type="ORF">CYCCA115_LOCUS15629</name>
</gene>
<keyword evidence="2" id="KW-0732">Signal</keyword>
<evidence type="ECO:0000256" key="2">
    <source>
        <dbReference type="SAM" id="SignalP"/>
    </source>
</evidence>
<feature type="chain" id="PRO_5042069167" evidence="2">
    <location>
        <begin position="23"/>
        <end position="452"/>
    </location>
</feature>
<feature type="compositionally biased region" description="Basic residues" evidence="1">
    <location>
        <begin position="49"/>
        <end position="65"/>
    </location>
</feature>
<feature type="region of interest" description="Disordered" evidence="1">
    <location>
        <begin position="193"/>
        <end position="213"/>
    </location>
</feature>
<dbReference type="AlphaFoldDB" id="A0AAD2FX73"/>
<evidence type="ECO:0000313" key="3">
    <source>
        <dbReference type="EMBL" id="CAJ1955191.1"/>
    </source>
</evidence>
<feature type="signal peptide" evidence="2">
    <location>
        <begin position="1"/>
        <end position="22"/>
    </location>
</feature>
<comment type="caution">
    <text evidence="3">The sequence shown here is derived from an EMBL/GenBank/DDBJ whole genome shotgun (WGS) entry which is preliminary data.</text>
</comment>